<feature type="transmembrane region" description="Helical" evidence="10">
    <location>
        <begin position="216"/>
        <end position="233"/>
    </location>
</feature>
<keyword evidence="7 10" id="KW-0249">Electron transport</keyword>
<name>A0A1B3BBI8_9GAMM</name>
<comment type="function">
    <text evidence="10">Part of a membrane-bound complex that couples electron transfer with translocation of ions across the membrane.</text>
</comment>
<dbReference type="GO" id="GO:0005886">
    <property type="term" value="C:plasma membrane"/>
    <property type="evidence" value="ECO:0007669"/>
    <property type="project" value="UniProtKB-SubCell"/>
</dbReference>
<evidence type="ECO:0000256" key="6">
    <source>
        <dbReference type="ARBA" id="ARBA00022967"/>
    </source>
</evidence>
<keyword evidence="5 10" id="KW-0812">Transmembrane</keyword>
<keyword evidence="3 10" id="KW-0285">Flavoprotein</keyword>
<evidence type="ECO:0000256" key="10">
    <source>
        <dbReference type="HAMAP-Rule" id="MF_00462"/>
    </source>
</evidence>
<keyword evidence="9 10" id="KW-0472">Membrane</keyword>
<dbReference type="EMBL" id="CP012418">
    <property type="protein sequence ID" value="AOE50137.1"/>
    <property type="molecule type" value="Genomic_DNA"/>
</dbReference>
<accession>A0A1B3BBI8</accession>
<keyword evidence="10" id="KW-0997">Cell inner membrane</keyword>
<keyword evidence="1 10" id="KW-0813">Transport</keyword>
<feature type="modified residue" description="FMN phosphoryl threonine" evidence="10">
    <location>
        <position position="185"/>
    </location>
</feature>
<dbReference type="STRING" id="1144748.KS2013_1425"/>
<evidence type="ECO:0000256" key="8">
    <source>
        <dbReference type="ARBA" id="ARBA00022989"/>
    </source>
</evidence>
<dbReference type="Pfam" id="PF03116">
    <property type="entry name" value="NQR2_RnfD_RnfE"/>
    <property type="match status" value="1"/>
</dbReference>
<dbReference type="KEGG" id="ksd:KS2013_1425"/>
<dbReference type="NCBIfam" id="NF002011">
    <property type="entry name" value="PRK00816.1"/>
    <property type="match status" value="1"/>
</dbReference>
<dbReference type="OrthoDB" id="9776359at2"/>
<keyword evidence="10" id="KW-1003">Cell membrane</keyword>
<evidence type="ECO:0000256" key="3">
    <source>
        <dbReference type="ARBA" id="ARBA00022630"/>
    </source>
</evidence>
<evidence type="ECO:0000256" key="5">
    <source>
        <dbReference type="ARBA" id="ARBA00022692"/>
    </source>
</evidence>
<keyword evidence="8 10" id="KW-1133">Transmembrane helix</keyword>
<evidence type="ECO:0000256" key="9">
    <source>
        <dbReference type="ARBA" id="ARBA00023136"/>
    </source>
</evidence>
<comment type="subunit">
    <text evidence="10">The complex is composed of six subunits: RnfA, RnfB, RnfC, RnfD, RnfE and RnfG.</text>
</comment>
<evidence type="ECO:0000256" key="1">
    <source>
        <dbReference type="ARBA" id="ARBA00022448"/>
    </source>
</evidence>
<evidence type="ECO:0000313" key="11">
    <source>
        <dbReference type="EMBL" id="AOE50137.1"/>
    </source>
</evidence>
<dbReference type="AlphaFoldDB" id="A0A1B3BBI8"/>
<dbReference type="InterPro" id="IPR004338">
    <property type="entry name" value="NqrB/RnfD"/>
</dbReference>
<dbReference type="NCBIfam" id="TIGR01946">
    <property type="entry name" value="rnfD"/>
    <property type="match status" value="1"/>
</dbReference>
<proteinExistence type="inferred from homology"/>
<dbReference type="PANTHER" id="PTHR30578:SF0">
    <property type="entry name" value="ION-TRANSLOCATING OXIDOREDUCTASE COMPLEX SUBUNIT D"/>
    <property type="match status" value="1"/>
</dbReference>
<keyword evidence="2 10" id="KW-0597">Phosphoprotein</keyword>
<comment type="similarity">
    <text evidence="10">Belongs to the NqrB/RnfD family.</text>
</comment>
<dbReference type="PATRIC" id="fig|1144748.3.peg.1435"/>
<dbReference type="Proteomes" id="UP000094147">
    <property type="component" value="Chromosome"/>
</dbReference>
<evidence type="ECO:0000256" key="4">
    <source>
        <dbReference type="ARBA" id="ARBA00022643"/>
    </source>
</evidence>
<feature type="transmembrane region" description="Helical" evidence="10">
    <location>
        <begin position="20"/>
        <end position="47"/>
    </location>
</feature>
<keyword evidence="12" id="KW-1185">Reference proteome</keyword>
<evidence type="ECO:0000256" key="7">
    <source>
        <dbReference type="ARBA" id="ARBA00022982"/>
    </source>
</evidence>
<protein>
    <recommendedName>
        <fullName evidence="10">Ion-translocating oxidoreductase complex subunit D</fullName>
        <ecNumber evidence="10">7.-.-.-</ecNumber>
    </recommendedName>
    <alternativeName>
        <fullName evidence="10">Rnf electron transport complex subunit D</fullName>
    </alternativeName>
</protein>
<dbReference type="HAMAP" id="MF_00462">
    <property type="entry name" value="RsxD_RnfD"/>
    <property type="match status" value="1"/>
</dbReference>
<sequence>MSVLSSPFAKKPNTVTQLMLWVVLATLPGVFALVFFFGVGVIVNLFIACSTALITESIILKLRQRPVAPILWDGSAFVTAWLLALALPPLLPWWMTVLGTSFAIVFAKHVYGGLGNNIFNPAMVGYVLLLISFPLEMTTWLPPQELAAHPVGVVETVGIIFSGQGSNTATIDMLKQGVDGYTMATPLDHIKTQLAQGYRLPEAETAPIIKGLSGVGWQWVNLGFLVGGLVLMFKKVIGWQIPIGVLLGMGLISLPLFFANSDEYLFPMFHGFAGATMLGAFFIATDPVTASTTPKGRWIFGLGIGAITVLIRTFGGYPDAIAFAVLLMNMAVPMIDYYTKPRTYGHARNAKESS</sequence>
<dbReference type="PANTHER" id="PTHR30578">
    <property type="entry name" value="ELECTRON TRANSPORT COMPLEX PROTEIN RNFD"/>
    <property type="match status" value="1"/>
</dbReference>
<feature type="transmembrane region" description="Helical" evidence="10">
    <location>
        <begin position="118"/>
        <end position="135"/>
    </location>
</feature>
<feature type="transmembrane region" description="Helical" evidence="10">
    <location>
        <begin position="264"/>
        <end position="284"/>
    </location>
</feature>
<dbReference type="RefSeq" id="WP_068991834.1">
    <property type="nucleotide sequence ID" value="NZ_CP012418.1"/>
</dbReference>
<dbReference type="EC" id="7.-.-.-" evidence="10"/>
<feature type="transmembrane region" description="Helical" evidence="10">
    <location>
        <begin position="320"/>
        <end position="338"/>
    </location>
</feature>
<dbReference type="GO" id="GO:0022900">
    <property type="term" value="P:electron transport chain"/>
    <property type="evidence" value="ECO:0007669"/>
    <property type="project" value="UniProtKB-UniRule"/>
</dbReference>
<comment type="cofactor">
    <cofactor evidence="10">
        <name>FMN</name>
        <dbReference type="ChEBI" id="CHEBI:58210"/>
    </cofactor>
</comment>
<feature type="transmembrane region" description="Helical" evidence="10">
    <location>
        <begin position="240"/>
        <end position="258"/>
    </location>
</feature>
<keyword evidence="4 10" id="KW-0288">FMN</keyword>
<feature type="transmembrane region" description="Helical" evidence="10">
    <location>
        <begin position="296"/>
        <end position="314"/>
    </location>
</feature>
<comment type="subcellular location">
    <subcellularLocation>
        <location evidence="10">Cell inner membrane</location>
        <topology evidence="10">Multi-pass membrane protein</topology>
    </subcellularLocation>
</comment>
<dbReference type="InterPro" id="IPR011303">
    <property type="entry name" value="RnfD_bac"/>
</dbReference>
<evidence type="ECO:0000256" key="2">
    <source>
        <dbReference type="ARBA" id="ARBA00022553"/>
    </source>
</evidence>
<reference evidence="12" key="1">
    <citation type="submission" date="2015-08" db="EMBL/GenBank/DDBJ databases">
        <authorList>
            <person name="Kim K.M."/>
        </authorList>
    </citation>
    <scope>NUCLEOTIDE SEQUENCE [LARGE SCALE GENOMIC DNA]</scope>
    <source>
        <strain evidence="12">KCTC 23892</strain>
    </source>
</reference>
<keyword evidence="6 10" id="KW-1278">Translocase</keyword>
<organism evidence="11 12">
    <name type="scientific">Kangiella sediminilitoris</name>
    <dbReference type="NCBI Taxonomy" id="1144748"/>
    <lineage>
        <taxon>Bacteria</taxon>
        <taxon>Pseudomonadati</taxon>
        <taxon>Pseudomonadota</taxon>
        <taxon>Gammaproteobacteria</taxon>
        <taxon>Kangiellales</taxon>
        <taxon>Kangiellaceae</taxon>
        <taxon>Kangiella</taxon>
    </lineage>
</organism>
<feature type="transmembrane region" description="Helical" evidence="10">
    <location>
        <begin position="93"/>
        <end position="111"/>
    </location>
</feature>
<gene>
    <name evidence="10" type="primary">rnfD</name>
    <name evidence="11" type="ORF">KS2013_1425</name>
</gene>
<evidence type="ECO:0000313" key="12">
    <source>
        <dbReference type="Proteomes" id="UP000094147"/>
    </source>
</evidence>
<dbReference type="GO" id="GO:0055085">
    <property type="term" value="P:transmembrane transport"/>
    <property type="evidence" value="ECO:0007669"/>
    <property type="project" value="InterPro"/>
</dbReference>